<sequence length="302" mass="34090">MNSQLKRILKYGLIGFWRNGWISIAAIFTMVLALFVIGSLIFSSALFNSTLERIKNKVDISVYFKDATEEKDIIAVKEILSSLPQVKEADYVSRQRALDEFREKHKNNALIIQSLDELGSNPFKANINIKAKDPAYYEAISKFLNEGEFSGAIEKINYYQNKAVIERLSEILDVSQRTGFIAGLILAFIAVSVTFNTIRLAIYNSREEIKVMRLVGASNNFVRGPFLFEGALYGLISGFIALIIFLPLTYWLGPKTLAFFGGPNIYDYYLANFLRFFLILVIGGAFLGVISSLIATFRYLKD</sequence>
<keyword evidence="4 10" id="KW-1003">Cell membrane</keyword>
<evidence type="ECO:0000256" key="4">
    <source>
        <dbReference type="ARBA" id="ARBA00022475"/>
    </source>
</evidence>
<dbReference type="PANTHER" id="PTHR47755">
    <property type="entry name" value="CELL DIVISION PROTEIN FTSX"/>
    <property type="match status" value="1"/>
</dbReference>
<evidence type="ECO:0000256" key="11">
    <source>
        <dbReference type="SAM" id="Phobius"/>
    </source>
</evidence>
<evidence type="ECO:0000256" key="9">
    <source>
        <dbReference type="ARBA" id="ARBA00023306"/>
    </source>
</evidence>
<feature type="transmembrane region" description="Helical" evidence="11">
    <location>
        <begin position="273"/>
        <end position="300"/>
    </location>
</feature>
<dbReference type="InterPro" id="IPR003838">
    <property type="entry name" value="ABC3_permease_C"/>
</dbReference>
<feature type="transmembrane region" description="Helical" evidence="11">
    <location>
        <begin position="180"/>
        <end position="202"/>
    </location>
</feature>
<evidence type="ECO:0000313" key="14">
    <source>
        <dbReference type="EMBL" id="OGZ32232.1"/>
    </source>
</evidence>
<dbReference type="PIRSF" id="PIRSF003097">
    <property type="entry name" value="FtsX"/>
    <property type="match status" value="1"/>
</dbReference>
<reference evidence="14 15" key="1">
    <citation type="journal article" date="2016" name="Nat. Commun.">
        <title>Thousands of microbial genomes shed light on interconnected biogeochemical processes in an aquifer system.</title>
        <authorList>
            <person name="Anantharaman K."/>
            <person name="Brown C.T."/>
            <person name="Hug L.A."/>
            <person name="Sharon I."/>
            <person name="Castelle C.J."/>
            <person name="Probst A.J."/>
            <person name="Thomas B.C."/>
            <person name="Singh A."/>
            <person name="Wilkins M.J."/>
            <person name="Karaoz U."/>
            <person name="Brodie E.L."/>
            <person name="Williams K.H."/>
            <person name="Hubbard S.S."/>
            <person name="Banfield J.F."/>
        </authorList>
    </citation>
    <scope>NUCLEOTIDE SEQUENCE [LARGE SCALE GENOMIC DNA]</scope>
</reference>
<keyword evidence="5 10" id="KW-0132">Cell division</keyword>
<dbReference type="GO" id="GO:0005886">
    <property type="term" value="C:plasma membrane"/>
    <property type="evidence" value="ECO:0007669"/>
    <property type="project" value="UniProtKB-SubCell"/>
</dbReference>
<comment type="subcellular location">
    <subcellularLocation>
        <location evidence="1">Cell membrane</location>
        <topology evidence="1">Multi-pass membrane protein</topology>
    </subcellularLocation>
</comment>
<dbReference type="AlphaFoldDB" id="A0A1G2F395"/>
<dbReference type="Gene3D" id="3.30.70.3040">
    <property type="match status" value="1"/>
</dbReference>
<comment type="similarity">
    <text evidence="2 10">Belongs to the ABC-4 integral membrane protein family. FtsX subfamily.</text>
</comment>
<keyword evidence="9 10" id="KW-0131">Cell cycle</keyword>
<evidence type="ECO:0000256" key="7">
    <source>
        <dbReference type="ARBA" id="ARBA00022989"/>
    </source>
</evidence>
<keyword evidence="8 10" id="KW-0472">Membrane</keyword>
<keyword evidence="6 11" id="KW-0812">Transmembrane</keyword>
<dbReference type="InterPro" id="IPR040690">
    <property type="entry name" value="FtsX_ECD"/>
</dbReference>
<evidence type="ECO:0000313" key="15">
    <source>
        <dbReference type="Proteomes" id="UP000176787"/>
    </source>
</evidence>
<dbReference type="InterPro" id="IPR004513">
    <property type="entry name" value="FtsX"/>
</dbReference>
<evidence type="ECO:0000256" key="1">
    <source>
        <dbReference type="ARBA" id="ARBA00004651"/>
    </source>
</evidence>
<evidence type="ECO:0000256" key="2">
    <source>
        <dbReference type="ARBA" id="ARBA00007379"/>
    </source>
</evidence>
<feature type="domain" description="FtsX extracellular" evidence="13">
    <location>
        <begin position="58"/>
        <end position="145"/>
    </location>
</feature>
<evidence type="ECO:0000256" key="10">
    <source>
        <dbReference type="PIRNR" id="PIRNR003097"/>
    </source>
</evidence>
<organism evidence="14 15">
    <name type="scientific">Candidatus Niyogibacteria bacterium RIFCSPLOWO2_12_FULL_41_13</name>
    <dbReference type="NCBI Taxonomy" id="1801726"/>
    <lineage>
        <taxon>Bacteria</taxon>
        <taxon>Candidatus Niyogiibacteriota</taxon>
    </lineage>
</organism>
<dbReference type="STRING" id="1801726.A3H02_00815"/>
<evidence type="ECO:0000256" key="6">
    <source>
        <dbReference type="ARBA" id="ARBA00022692"/>
    </source>
</evidence>
<evidence type="ECO:0000259" key="12">
    <source>
        <dbReference type="Pfam" id="PF02687"/>
    </source>
</evidence>
<evidence type="ECO:0000259" key="13">
    <source>
        <dbReference type="Pfam" id="PF18075"/>
    </source>
</evidence>
<evidence type="ECO:0000256" key="5">
    <source>
        <dbReference type="ARBA" id="ARBA00022618"/>
    </source>
</evidence>
<evidence type="ECO:0000256" key="3">
    <source>
        <dbReference type="ARBA" id="ARBA00021907"/>
    </source>
</evidence>
<keyword evidence="7 11" id="KW-1133">Transmembrane helix</keyword>
<feature type="domain" description="ABC3 transporter permease C-terminal" evidence="12">
    <location>
        <begin position="181"/>
        <end position="301"/>
    </location>
</feature>
<protein>
    <recommendedName>
        <fullName evidence="3 10">Cell division protein FtsX</fullName>
    </recommendedName>
</protein>
<dbReference type="Pfam" id="PF02687">
    <property type="entry name" value="FtsX"/>
    <property type="match status" value="1"/>
</dbReference>
<accession>A0A1G2F395</accession>
<proteinExistence type="inferred from homology"/>
<name>A0A1G2F395_9BACT</name>
<feature type="transmembrane region" description="Helical" evidence="11">
    <location>
        <begin position="21"/>
        <end position="47"/>
    </location>
</feature>
<evidence type="ECO:0000256" key="8">
    <source>
        <dbReference type="ARBA" id="ARBA00023136"/>
    </source>
</evidence>
<dbReference type="GO" id="GO:0051301">
    <property type="term" value="P:cell division"/>
    <property type="evidence" value="ECO:0007669"/>
    <property type="project" value="UniProtKB-KW"/>
</dbReference>
<dbReference type="Pfam" id="PF18075">
    <property type="entry name" value="FtsX_ECD"/>
    <property type="match status" value="1"/>
</dbReference>
<dbReference type="Proteomes" id="UP000176787">
    <property type="component" value="Unassembled WGS sequence"/>
</dbReference>
<feature type="transmembrane region" description="Helical" evidence="11">
    <location>
        <begin position="231"/>
        <end position="253"/>
    </location>
</feature>
<comment type="caution">
    <text evidence="14">The sequence shown here is derived from an EMBL/GenBank/DDBJ whole genome shotgun (WGS) entry which is preliminary data.</text>
</comment>
<gene>
    <name evidence="14" type="ORF">A3H02_00815</name>
</gene>
<dbReference type="EMBL" id="MHMS01000011">
    <property type="protein sequence ID" value="OGZ32232.1"/>
    <property type="molecule type" value="Genomic_DNA"/>
</dbReference>
<dbReference type="PANTHER" id="PTHR47755:SF1">
    <property type="entry name" value="CELL DIVISION PROTEIN FTSX"/>
    <property type="match status" value="1"/>
</dbReference>